<feature type="transmembrane region" description="Helical" evidence="1">
    <location>
        <begin position="33"/>
        <end position="53"/>
    </location>
</feature>
<accession>A0A1Y1S9U2</accession>
<comment type="caution">
    <text evidence="2">The sequence shown here is derived from an EMBL/GenBank/DDBJ whole genome shotgun (WGS) entry which is preliminary data.</text>
</comment>
<name>A0A1Y1S9U2_9GAMM</name>
<dbReference type="OrthoDB" id="5569826at2"/>
<proteinExistence type="predicted"/>
<gene>
    <name evidence="2" type="ORF">ATO7_16215</name>
</gene>
<evidence type="ECO:0000313" key="2">
    <source>
        <dbReference type="EMBL" id="ORE85045.1"/>
    </source>
</evidence>
<keyword evidence="1" id="KW-0812">Transmembrane</keyword>
<keyword evidence="1" id="KW-1133">Transmembrane helix</keyword>
<dbReference type="Proteomes" id="UP000192342">
    <property type="component" value="Unassembled WGS sequence"/>
</dbReference>
<dbReference type="InterPro" id="IPR018643">
    <property type="entry name" value="DUF2069_membrane"/>
</dbReference>
<feature type="transmembrane region" description="Helical" evidence="1">
    <location>
        <begin position="5"/>
        <end position="27"/>
    </location>
</feature>
<keyword evidence="3" id="KW-1185">Reference proteome</keyword>
<evidence type="ECO:0000313" key="3">
    <source>
        <dbReference type="Proteomes" id="UP000192342"/>
    </source>
</evidence>
<keyword evidence="1" id="KW-0472">Membrane</keyword>
<evidence type="ECO:0000256" key="1">
    <source>
        <dbReference type="SAM" id="Phobius"/>
    </source>
</evidence>
<dbReference type="RefSeq" id="WP_158523251.1">
    <property type="nucleotide sequence ID" value="NZ_AQQV01000006.1"/>
</dbReference>
<protein>
    <recommendedName>
        <fullName evidence="4">DUF2069 domain-containing protein</fullName>
    </recommendedName>
</protein>
<feature type="transmembrane region" description="Helical" evidence="1">
    <location>
        <begin position="86"/>
        <end position="106"/>
    </location>
</feature>
<reference evidence="2 3" key="1">
    <citation type="submission" date="2013-04" db="EMBL/GenBank/DDBJ databases">
        <title>Oceanococcus atlanticus 22II-S10r2 Genome Sequencing.</title>
        <authorList>
            <person name="Lai Q."/>
            <person name="Li G."/>
            <person name="Shao Z."/>
        </authorList>
    </citation>
    <scope>NUCLEOTIDE SEQUENCE [LARGE SCALE GENOMIC DNA]</scope>
    <source>
        <strain evidence="2 3">22II-S10r2</strain>
    </source>
</reference>
<organism evidence="2 3">
    <name type="scientific">Oceanococcus atlanticus</name>
    <dbReference type="NCBI Taxonomy" id="1317117"/>
    <lineage>
        <taxon>Bacteria</taxon>
        <taxon>Pseudomonadati</taxon>
        <taxon>Pseudomonadota</taxon>
        <taxon>Gammaproteobacteria</taxon>
        <taxon>Chromatiales</taxon>
        <taxon>Oceanococcaceae</taxon>
        <taxon>Oceanococcus</taxon>
    </lineage>
</organism>
<dbReference type="STRING" id="1317117.ATO7_16215"/>
<dbReference type="EMBL" id="AQQV01000006">
    <property type="protein sequence ID" value="ORE85045.1"/>
    <property type="molecule type" value="Genomic_DNA"/>
</dbReference>
<feature type="transmembrane region" description="Helical" evidence="1">
    <location>
        <begin position="60"/>
        <end position="80"/>
    </location>
</feature>
<dbReference type="Pfam" id="PF09842">
    <property type="entry name" value="DUF2069"/>
    <property type="match status" value="1"/>
</dbReference>
<sequence length="116" mass="12740">MTPRFFRFLAAAAASAFMLVFLLWPTVLAPSRMATVIMGLFSIPGLLALPGLFRGKTYTHAWGTLAATCYIAYCAMEAYVNLDSRLPALICMVLGAVWFVASNLFVRGQRVQNLSQ</sequence>
<evidence type="ECO:0008006" key="4">
    <source>
        <dbReference type="Google" id="ProtNLM"/>
    </source>
</evidence>
<dbReference type="AlphaFoldDB" id="A0A1Y1S9U2"/>